<dbReference type="GO" id="GO:0046872">
    <property type="term" value="F:metal ion binding"/>
    <property type="evidence" value="ECO:0007669"/>
    <property type="project" value="UniProtKB-KW"/>
</dbReference>
<dbReference type="PANTHER" id="PTHR42944">
    <property type="entry name" value="ADENINE DNA GLYCOSYLASE"/>
    <property type="match status" value="1"/>
</dbReference>
<feature type="domain" description="HhH-GPD" evidence="14">
    <location>
        <begin position="237"/>
        <end position="389"/>
    </location>
</feature>
<dbReference type="GO" id="GO:0006298">
    <property type="term" value="P:mismatch repair"/>
    <property type="evidence" value="ECO:0007669"/>
    <property type="project" value="TreeGrafter"/>
</dbReference>
<dbReference type="InterPro" id="IPR003265">
    <property type="entry name" value="HhH-GPD_domain"/>
</dbReference>
<proteinExistence type="inferred from homology"/>
<evidence type="ECO:0000256" key="12">
    <source>
        <dbReference type="ARBA" id="ARBA00023295"/>
    </source>
</evidence>
<evidence type="ECO:0000256" key="9">
    <source>
        <dbReference type="ARBA" id="ARBA00023004"/>
    </source>
</evidence>
<name>A0A6V7S4G8_PLAVN</name>
<comment type="similarity">
    <text evidence="3">Belongs to the Nth/MutY family.</text>
</comment>
<dbReference type="InterPro" id="IPR023170">
    <property type="entry name" value="HhH_base_excis_C"/>
</dbReference>
<evidence type="ECO:0000256" key="1">
    <source>
        <dbReference type="ARBA" id="ARBA00000843"/>
    </source>
</evidence>
<sequence length="629" mass="73804">MGHLESNSKLKKSVDQNDKQINVGNDKKRKKKGEKKGEKNEEKNGEKTGEKNGEKNVEKSKHIEQKIKTESKDIEQNEAYEYHYKLIKKNSFILKKSLLEWYYKHRRKLPWRNDQPPYTTNINIQSQINKDCDIRNYFLKARDNTKLYNEADTKNENVIVNKNCDKILTTKITNINEEIKEYVENEQIQTANFLGTNVLKSENFNKQIESIPKLIDQNEDKEKLKLRGYQIYISEVMLQQTKVATVLNFYLKWMNKWPTIFDLVKSNLDDILTEWKGLGYYNRAKNLLDCCKVVVNKYDGIFPNDLKLLKELPGIGNYTAKAISIHLYNSKDICVDTNIIRIFSRITDTINYYGSTILSQHCEEVSNILCTDTCNYSDFNQALMDLGSSICNSSPQCSICPLNKYCLIYSKENNKNIKNKRRKINEKIKLTLEIDQESNLDHPNNCTLCVKDRNVDIKLVPLARLKTKKKKVCLILIIKKSDTYNATTKENHNKEQLDNYNYLMVKNTDSNIFSMHYLFPFILIEDCTPEAYNMHLNSLLTKLSLNNTKPDSFIYVGNFKHVFSHLIYDTYIYTCIVHNSENENIGYEYVWIKLKDIKDFMHNSFCENIVEHYKKSVNEKKAIISEFFE</sequence>
<keyword evidence="11" id="KW-0234">DNA repair</keyword>
<dbReference type="SMART" id="SM00478">
    <property type="entry name" value="ENDO3c"/>
    <property type="match status" value="1"/>
</dbReference>
<dbReference type="EMBL" id="LR865387">
    <property type="protein sequence ID" value="CAD2091844.1"/>
    <property type="molecule type" value="Genomic_DNA"/>
</dbReference>
<evidence type="ECO:0000256" key="3">
    <source>
        <dbReference type="ARBA" id="ARBA00008343"/>
    </source>
</evidence>
<dbReference type="InterPro" id="IPR011257">
    <property type="entry name" value="DNA_glycosylase"/>
</dbReference>
<evidence type="ECO:0000256" key="2">
    <source>
        <dbReference type="ARBA" id="ARBA00001966"/>
    </source>
</evidence>
<gene>
    <name evidence="15" type="ORF">PVBDA_0902870</name>
</gene>
<dbReference type="SUPFAM" id="SSF55811">
    <property type="entry name" value="Nudix"/>
    <property type="match status" value="1"/>
</dbReference>
<accession>A0A6V7S4G8</accession>
<keyword evidence="10" id="KW-0411">Iron-sulfur</keyword>
<dbReference type="Proteomes" id="UP000515550">
    <property type="component" value="Chromosome PVBDA_09"/>
</dbReference>
<evidence type="ECO:0000313" key="15">
    <source>
        <dbReference type="EMBL" id="CAD2091844.1"/>
    </source>
</evidence>
<dbReference type="GO" id="GO:0051536">
    <property type="term" value="F:iron-sulfur cluster binding"/>
    <property type="evidence" value="ECO:0007669"/>
    <property type="project" value="UniProtKB-KW"/>
</dbReference>
<dbReference type="Pfam" id="PF00730">
    <property type="entry name" value="HhH-GPD"/>
    <property type="match status" value="1"/>
</dbReference>
<evidence type="ECO:0000256" key="6">
    <source>
        <dbReference type="ARBA" id="ARBA00022723"/>
    </source>
</evidence>
<feature type="compositionally biased region" description="Basic and acidic residues" evidence="13">
    <location>
        <begin position="35"/>
        <end position="64"/>
    </location>
</feature>
<feature type="compositionally biased region" description="Basic and acidic residues" evidence="13">
    <location>
        <begin position="1"/>
        <end position="18"/>
    </location>
</feature>
<dbReference type="GO" id="GO:0000701">
    <property type="term" value="F:purine-specific mismatch base pair DNA N-glycosylase activity"/>
    <property type="evidence" value="ECO:0007669"/>
    <property type="project" value="UniProtKB-EC"/>
</dbReference>
<dbReference type="GO" id="GO:0035485">
    <property type="term" value="F:adenine/guanine mispair binding"/>
    <property type="evidence" value="ECO:0007669"/>
    <property type="project" value="TreeGrafter"/>
</dbReference>
<feature type="region of interest" description="Disordered" evidence="13">
    <location>
        <begin position="1"/>
        <end position="64"/>
    </location>
</feature>
<evidence type="ECO:0000256" key="10">
    <source>
        <dbReference type="ARBA" id="ARBA00023014"/>
    </source>
</evidence>
<dbReference type="PANTHER" id="PTHR42944:SF1">
    <property type="entry name" value="ADENINE DNA GLYCOSYLASE"/>
    <property type="match status" value="1"/>
</dbReference>
<dbReference type="CDD" id="cd00056">
    <property type="entry name" value="ENDO3c"/>
    <property type="match status" value="1"/>
</dbReference>
<dbReference type="Gene3D" id="1.10.1670.10">
    <property type="entry name" value="Helix-hairpin-Helix base-excision DNA repair enzymes (C-terminal)"/>
    <property type="match status" value="1"/>
</dbReference>
<dbReference type="VEuPathDB" id="PlasmoDB:PVBDA_0902870"/>
<evidence type="ECO:0000256" key="8">
    <source>
        <dbReference type="ARBA" id="ARBA00022801"/>
    </source>
</evidence>
<keyword evidence="12" id="KW-0326">Glycosidase</keyword>
<dbReference type="GO" id="GO:0032357">
    <property type="term" value="F:oxidized purine DNA binding"/>
    <property type="evidence" value="ECO:0007669"/>
    <property type="project" value="TreeGrafter"/>
</dbReference>
<keyword evidence="8" id="KW-0378">Hydrolase</keyword>
<evidence type="ECO:0000256" key="7">
    <source>
        <dbReference type="ARBA" id="ARBA00022763"/>
    </source>
</evidence>
<evidence type="ECO:0000256" key="13">
    <source>
        <dbReference type="SAM" id="MobiDB-lite"/>
    </source>
</evidence>
<dbReference type="EC" id="3.2.2.31" evidence="4"/>
<comment type="cofactor">
    <cofactor evidence="2">
        <name>[4Fe-4S] cluster</name>
        <dbReference type="ChEBI" id="CHEBI:49883"/>
    </cofactor>
</comment>
<dbReference type="SUPFAM" id="SSF48150">
    <property type="entry name" value="DNA-glycosylase"/>
    <property type="match status" value="1"/>
</dbReference>
<keyword evidence="6" id="KW-0479">Metal-binding</keyword>
<dbReference type="GO" id="GO:0034039">
    <property type="term" value="F:8-oxo-7,8-dihydroguanine DNA N-glycosylase activity"/>
    <property type="evidence" value="ECO:0007669"/>
    <property type="project" value="TreeGrafter"/>
</dbReference>
<evidence type="ECO:0000256" key="11">
    <source>
        <dbReference type="ARBA" id="ARBA00023204"/>
    </source>
</evidence>
<keyword evidence="7" id="KW-0227">DNA damage</keyword>
<dbReference type="Gene3D" id="1.10.340.30">
    <property type="entry name" value="Hypothetical protein, domain 2"/>
    <property type="match status" value="1"/>
</dbReference>
<dbReference type="InterPro" id="IPR015797">
    <property type="entry name" value="NUDIX_hydrolase-like_dom_sf"/>
</dbReference>
<comment type="catalytic activity">
    <reaction evidence="1">
        <text>Hydrolyzes free adenine bases from 7,8-dihydro-8-oxoguanine:adenine mismatched double-stranded DNA, leaving an apurinic site.</text>
        <dbReference type="EC" id="3.2.2.31"/>
    </reaction>
</comment>
<dbReference type="InterPro" id="IPR044298">
    <property type="entry name" value="MIG/MutY"/>
</dbReference>
<reference evidence="15 16" key="1">
    <citation type="submission" date="2020-08" db="EMBL/GenBank/DDBJ databases">
        <authorList>
            <person name="Ramaprasad A."/>
        </authorList>
    </citation>
    <scope>NUCLEOTIDE SEQUENCE [LARGE SCALE GENOMIC DNA]</scope>
</reference>
<dbReference type="GO" id="GO:0006284">
    <property type="term" value="P:base-excision repair"/>
    <property type="evidence" value="ECO:0007669"/>
    <property type="project" value="InterPro"/>
</dbReference>
<protein>
    <recommendedName>
        <fullName evidence="5">Adenine DNA glycosylase</fullName>
        <ecNumber evidence="4">3.2.2.31</ecNumber>
    </recommendedName>
</protein>
<organism evidence="15 16">
    <name type="scientific">Plasmodium vinckei brucechwatti</name>
    <dbReference type="NCBI Taxonomy" id="119398"/>
    <lineage>
        <taxon>Eukaryota</taxon>
        <taxon>Sar</taxon>
        <taxon>Alveolata</taxon>
        <taxon>Apicomplexa</taxon>
        <taxon>Aconoidasida</taxon>
        <taxon>Haemosporida</taxon>
        <taxon>Plasmodiidae</taxon>
        <taxon>Plasmodium</taxon>
        <taxon>Plasmodium (Vinckeia)</taxon>
    </lineage>
</organism>
<dbReference type="Gene3D" id="3.90.79.10">
    <property type="entry name" value="Nucleoside Triphosphate Pyrophosphohydrolase"/>
    <property type="match status" value="1"/>
</dbReference>
<evidence type="ECO:0000259" key="14">
    <source>
        <dbReference type="SMART" id="SM00478"/>
    </source>
</evidence>
<evidence type="ECO:0000256" key="4">
    <source>
        <dbReference type="ARBA" id="ARBA00012045"/>
    </source>
</evidence>
<evidence type="ECO:0000256" key="5">
    <source>
        <dbReference type="ARBA" id="ARBA00022023"/>
    </source>
</evidence>
<keyword evidence="9" id="KW-0408">Iron</keyword>
<dbReference type="AlphaFoldDB" id="A0A6V7S4G8"/>
<evidence type="ECO:0000313" key="16">
    <source>
        <dbReference type="Proteomes" id="UP000515550"/>
    </source>
</evidence>
<dbReference type="GO" id="GO:0005634">
    <property type="term" value="C:nucleus"/>
    <property type="evidence" value="ECO:0007669"/>
    <property type="project" value="TreeGrafter"/>
</dbReference>